<keyword evidence="4" id="KW-0812">Transmembrane</keyword>
<sequence length="408" mass="45125">MDSVIEGENGHDFVIVGGGIGGLATALALHRKGFKDVVVYERSKRLRAEGPGLVIFSNGWRALDQLGVGDQLREKAILLQGAEDVYVDQGKSQNLSSFDRSGEARCLKRSDLINVLANALPRGTIRFGCNAIAVKTNSQNMSPILQLGDDKAIPAKILIGCDGSNSKVADFLGLKLISSFKTFGAVRGLTKYPNKHLLPPTFVHMRRDKNLVGRIPINDKLVFWYVELSPPGGQFPNDPELIRKATLGMVKGFPFEVVEMIEKSDLASLSFTDIRYRHPWEIVAGNFRRGSVTVLGDAMHAMPPFRGQGASAALEDAVVLARNLGQRICSLDQFEGRRNIIDCQKIRAALDGYVKERRMRILHLSLQTYLIGVILDKPSLIVKFIAIMILVIVFRDETRHVKYDCGKL</sequence>
<keyword evidence="7" id="KW-1185">Reference proteome</keyword>
<evidence type="ECO:0000313" key="7">
    <source>
        <dbReference type="Proteomes" id="UP001161247"/>
    </source>
</evidence>
<dbReference type="InterPro" id="IPR044560">
    <property type="entry name" value="MOase"/>
</dbReference>
<dbReference type="GO" id="GO:0004497">
    <property type="term" value="F:monooxygenase activity"/>
    <property type="evidence" value="ECO:0007669"/>
    <property type="project" value="UniProtKB-KW"/>
</dbReference>
<dbReference type="InterPro" id="IPR001763">
    <property type="entry name" value="Rhodanese-like_dom"/>
</dbReference>
<accession>A0AAV1E6Z9</accession>
<keyword evidence="2" id="KW-0503">Monooxygenase</keyword>
<dbReference type="PANTHER" id="PTHR45934:SF2">
    <property type="entry name" value="MONOOXYGENASE 1"/>
    <property type="match status" value="1"/>
</dbReference>
<evidence type="ECO:0000259" key="5">
    <source>
        <dbReference type="PROSITE" id="PS50206"/>
    </source>
</evidence>
<evidence type="ECO:0000256" key="4">
    <source>
        <dbReference type="SAM" id="Phobius"/>
    </source>
</evidence>
<evidence type="ECO:0000256" key="3">
    <source>
        <dbReference type="ARBA" id="ARBA00024018"/>
    </source>
</evidence>
<dbReference type="Proteomes" id="UP001161247">
    <property type="component" value="Chromosome 8"/>
</dbReference>
<organism evidence="6 7">
    <name type="scientific">Oldenlandia corymbosa var. corymbosa</name>
    <dbReference type="NCBI Taxonomy" id="529605"/>
    <lineage>
        <taxon>Eukaryota</taxon>
        <taxon>Viridiplantae</taxon>
        <taxon>Streptophyta</taxon>
        <taxon>Embryophyta</taxon>
        <taxon>Tracheophyta</taxon>
        <taxon>Spermatophyta</taxon>
        <taxon>Magnoliopsida</taxon>
        <taxon>eudicotyledons</taxon>
        <taxon>Gunneridae</taxon>
        <taxon>Pentapetalae</taxon>
        <taxon>asterids</taxon>
        <taxon>lamiids</taxon>
        <taxon>Gentianales</taxon>
        <taxon>Rubiaceae</taxon>
        <taxon>Rubioideae</taxon>
        <taxon>Spermacoceae</taxon>
        <taxon>Hedyotis-Oldenlandia complex</taxon>
        <taxon>Oldenlandia</taxon>
    </lineage>
</organism>
<keyword evidence="4" id="KW-0472">Membrane</keyword>
<name>A0AAV1E6Z9_OLDCO</name>
<dbReference type="Pfam" id="PF01494">
    <property type="entry name" value="FAD_binding_3"/>
    <property type="match status" value="1"/>
</dbReference>
<evidence type="ECO:0000256" key="1">
    <source>
        <dbReference type="ARBA" id="ARBA00023002"/>
    </source>
</evidence>
<protein>
    <submittedName>
        <fullName evidence="6">OLC1v1015803C1</fullName>
    </submittedName>
</protein>
<feature type="transmembrane region" description="Helical" evidence="4">
    <location>
        <begin position="369"/>
        <end position="394"/>
    </location>
</feature>
<proteinExistence type="inferred from homology"/>
<evidence type="ECO:0000313" key="6">
    <source>
        <dbReference type="EMBL" id="CAI9114974.1"/>
    </source>
</evidence>
<gene>
    <name evidence="6" type="ORF">OLC1_LOCUS21586</name>
</gene>
<dbReference type="PRINTS" id="PR00420">
    <property type="entry name" value="RNGMNOXGNASE"/>
</dbReference>
<keyword evidence="4" id="KW-1133">Transmembrane helix</keyword>
<keyword evidence="1" id="KW-0560">Oxidoreductase</keyword>
<dbReference type="SUPFAM" id="SSF51905">
    <property type="entry name" value="FAD/NAD(P)-binding domain"/>
    <property type="match status" value="1"/>
</dbReference>
<dbReference type="InterPro" id="IPR036188">
    <property type="entry name" value="FAD/NAD-bd_sf"/>
</dbReference>
<dbReference type="InterPro" id="IPR002938">
    <property type="entry name" value="FAD-bd"/>
</dbReference>
<evidence type="ECO:0000256" key="2">
    <source>
        <dbReference type="ARBA" id="ARBA00023033"/>
    </source>
</evidence>
<feature type="domain" description="Rhodanese" evidence="5">
    <location>
        <begin position="17"/>
        <end position="55"/>
    </location>
</feature>
<dbReference type="Gene3D" id="3.50.50.60">
    <property type="entry name" value="FAD/NAD(P)-binding domain"/>
    <property type="match status" value="1"/>
</dbReference>
<reference evidence="6" key="1">
    <citation type="submission" date="2023-03" db="EMBL/GenBank/DDBJ databases">
        <authorList>
            <person name="Julca I."/>
        </authorList>
    </citation>
    <scope>NUCLEOTIDE SEQUENCE</scope>
</reference>
<dbReference type="AlphaFoldDB" id="A0AAV1E6Z9"/>
<dbReference type="EMBL" id="OX459125">
    <property type="protein sequence ID" value="CAI9114974.1"/>
    <property type="molecule type" value="Genomic_DNA"/>
</dbReference>
<dbReference type="GO" id="GO:0071949">
    <property type="term" value="F:FAD binding"/>
    <property type="evidence" value="ECO:0007669"/>
    <property type="project" value="InterPro"/>
</dbReference>
<comment type="similarity">
    <text evidence="3">Belongs to the 3-hydroxybenzoate 6-hydroxylase family.</text>
</comment>
<dbReference type="PROSITE" id="PS50206">
    <property type="entry name" value="RHODANESE_3"/>
    <property type="match status" value="1"/>
</dbReference>
<dbReference type="PANTHER" id="PTHR45934">
    <property type="entry name" value="FAD/NAD(P)-BINDING OXIDOREDUCTASE FAMILY PROTEIN"/>
    <property type="match status" value="1"/>
</dbReference>